<feature type="region of interest" description="Disordered" evidence="1">
    <location>
        <begin position="79"/>
        <end position="134"/>
    </location>
</feature>
<protein>
    <submittedName>
        <fullName evidence="2">Uncharacterized protein</fullName>
    </submittedName>
</protein>
<name>A0A9P5Y9Z4_9AGAR</name>
<feature type="compositionally biased region" description="Polar residues" evidence="1">
    <location>
        <begin position="118"/>
        <end position="128"/>
    </location>
</feature>
<dbReference type="OrthoDB" id="2989199at2759"/>
<feature type="compositionally biased region" description="Polar residues" evidence="1">
    <location>
        <begin position="240"/>
        <end position="254"/>
    </location>
</feature>
<evidence type="ECO:0000256" key="1">
    <source>
        <dbReference type="SAM" id="MobiDB-lite"/>
    </source>
</evidence>
<sequence length="254" mass="27759">MHVKRIPEAFGTPSVPNKNEKRRSASLSHGGKLSGGKGHCRILRSSSANTASTIPESKIKKHTIRASSAMYQLVPPLSRGLTSLSSAPRRRPSGSIASMSRCRGTESQNRSQHHTKHTCCQASGTSYRSPILSPPDARAVLSQARQSATLDSEQKDGRKLTIMDIILDLRSTVPVDDDAPPVVGFHRRRIRFTGHPEYTFTDEQSLVTYWADQAAIWGGMRAIDSGGTTTRFPDSDERSTSSWDPSLNGSQSED</sequence>
<feature type="region of interest" description="Disordered" evidence="1">
    <location>
        <begin position="1"/>
        <end position="40"/>
    </location>
</feature>
<accession>A0A9P5Y9Z4</accession>
<comment type="caution">
    <text evidence="2">The sequence shown here is derived from an EMBL/GenBank/DDBJ whole genome shotgun (WGS) entry which is preliminary data.</text>
</comment>
<proteinExistence type="predicted"/>
<gene>
    <name evidence="2" type="ORF">BDZ94DRAFT_1307578</name>
</gene>
<keyword evidence="3" id="KW-1185">Reference proteome</keyword>
<feature type="region of interest" description="Disordered" evidence="1">
    <location>
        <begin position="227"/>
        <end position="254"/>
    </location>
</feature>
<evidence type="ECO:0000313" key="3">
    <source>
        <dbReference type="Proteomes" id="UP000807353"/>
    </source>
</evidence>
<reference evidence="2" key="1">
    <citation type="submission" date="2020-11" db="EMBL/GenBank/DDBJ databases">
        <authorList>
            <consortium name="DOE Joint Genome Institute"/>
            <person name="Ahrendt S."/>
            <person name="Riley R."/>
            <person name="Andreopoulos W."/>
            <person name="Labutti K."/>
            <person name="Pangilinan J."/>
            <person name="Ruiz-Duenas F.J."/>
            <person name="Barrasa J.M."/>
            <person name="Sanchez-Garcia M."/>
            <person name="Camarero S."/>
            <person name="Miyauchi S."/>
            <person name="Serrano A."/>
            <person name="Linde D."/>
            <person name="Babiker R."/>
            <person name="Drula E."/>
            <person name="Ayuso-Fernandez I."/>
            <person name="Pacheco R."/>
            <person name="Padilla G."/>
            <person name="Ferreira P."/>
            <person name="Barriuso J."/>
            <person name="Kellner H."/>
            <person name="Castanera R."/>
            <person name="Alfaro M."/>
            <person name="Ramirez L."/>
            <person name="Pisabarro A.G."/>
            <person name="Kuo A."/>
            <person name="Tritt A."/>
            <person name="Lipzen A."/>
            <person name="He G."/>
            <person name="Yan M."/>
            <person name="Ng V."/>
            <person name="Cullen D."/>
            <person name="Martin F."/>
            <person name="Rosso M.-N."/>
            <person name="Henrissat B."/>
            <person name="Hibbett D."/>
            <person name="Martinez A.T."/>
            <person name="Grigoriev I.V."/>
        </authorList>
    </citation>
    <scope>NUCLEOTIDE SEQUENCE</scope>
    <source>
        <strain evidence="2">CBS 247.69</strain>
    </source>
</reference>
<dbReference type="EMBL" id="MU150251">
    <property type="protein sequence ID" value="KAF9464864.1"/>
    <property type="molecule type" value="Genomic_DNA"/>
</dbReference>
<evidence type="ECO:0000313" key="2">
    <source>
        <dbReference type="EMBL" id="KAF9464864.1"/>
    </source>
</evidence>
<dbReference type="AlphaFoldDB" id="A0A9P5Y9Z4"/>
<dbReference type="Proteomes" id="UP000807353">
    <property type="component" value="Unassembled WGS sequence"/>
</dbReference>
<organism evidence="2 3">
    <name type="scientific">Collybia nuda</name>
    <dbReference type="NCBI Taxonomy" id="64659"/>
    <lineage>
        <taxon>Eukaryota</taxon>
        <taxon>Fungi</taxon>
        <taxon>Dikarya</taxon>
        <taxon>Basidiomycota</taxon>
        <taxon>Agaricomycotina</taxon>
        <taxon>Agaricomycetes</taxon>
        <taxon>Agaricomycetidae</taxon>
        <taxon>Agaricales</taxon>
        <taxon>Tricholomatineae</taxon>
        <taxon>Clitocybaceae</taxon>
        <taxon>Collybia</taxon>
    </lineage>
</organism>